<dbReference type="InterPro" id="IPR039949">
    <property type="entry name" value="NAA40"/>
</dbReference>
<keyword evidence="8" id="KW-0539">Nucleus</keyword>
<keyword evidence="6" id="KW-0963">Cytoplasm</keyword>
<evidence type="ECO:0000256" key="7">
    <source>
        <dbReference type="ARBA" id="ARBA00022679"/>
    </source>
</evidence>
<dbReference type="SUPFAM" id="SSF55729">
    <property type="entry name" value="Acyl-CoA N-acyltransferases (Nat)"/>
    <property type="match status" value="1"/>
</dbReference>
<evidence type="ECO:0000256" key="8">
    <source>
        <dbReference type="ARBA" id="ARBA00023242"/>
    </source>
</evidence>
<dbReference type="EC" id="2.3.1.257" evidence="4"/>
<protein>
    <recommendedName>
        <fullName evidence="5">N-alpha-acetyltransferase 40</fullName>
        <ecNumber evidence="4">2.3.1.257</ecNumber>
    </recommendedName>
</protein>
<dbReference type="GO" id="GO:0005634">
    <property type="term" value="C:nucleus"/>
    <property type="evidence" value="ECO:0007669"/>
    <property type="project" value="UniProtKB-SubCell"/>
</dbReference>
<comment type="caution">
    <text evidence="14">The sequence shown here is derived from an EMBL/GenBank/DDBJ whole genome shotgun (WGS) entry which is preliminary data.</text>
</comment>
<dbReference type="GO" id="GO:0043998">
    <property type="term" value="F:histone H2A acetyltransferase activity"/>
    <property type="evidence" value="ECO:0007669"/>
    <property type="project" value="InterPro"/>
</dbReference>
<dbReference type="Gene3D" id="3.40.630.30">
    <property type="match status" value="1"/>
</dbReference>
<evidence type="ECO:0000256" key="5">
    <source>
        <dbReference type="ARBA" id="ARBA00015043"/>
    </source>
</evidence>
<dbReference type="Proteomes" id="UP000583929">
    <property type="component" value="Unassembled WGS sequence"/>
</dbReference>
<comment type="subcellular location">
    <subcellularLocation>
        <location evidence="2">Cytoplasm</location>
    </subcellularLocation>
    <subcellularLocation>
        <location evidence="1">Nucleus</location>
    </subcellularLocation>
</comment>
<sequence>MECEGISRSFRNYVDNKSTDTIVKTKRTEILEKKKAIDDVIKAASAHKDPLSAFPAFRFYSRHGMSMYLESGRGDKLSAPVKKYIQNLLKVNMERHYGSQWPLEEKVKRREMAAPEARYIFVYEVPNGSPCETSKTSDGKRTITNCLVDRGTMVGFAHFRFVREEGIPVLYVYELQLEARVRGMGLGKFLMQLLENIAQKSDMGAVMLTVQKSNFGAINFYTSVLSFYP</sequence>
<evidence type="ECO:0000313" key="13">
    <source>
        <dbReference type="EMBL" id="KAF4362477.1"/>
    </source>
</evidence>
<dbReference type="Proteomes" id="UP000525078">
    <property type="component" value="Unassembled WGS sequence"/>
</dbReference>
<dbReference type="EMBL" id="JAATIP010000183">
    <property type="protein sequence ID" value="KAF4362477.1"/>
    <property type="molecule type" value="Genomic_DNA"/>
</dbReference>
<dbReference type="GO" id="GO:0010485">
    <property type="term" value="F:histone H4 acetyltransferase activity"/>
    <property type="evidence" value="ECO:0007669"/>
    <property type="project" value="InterPro"/>
</dbReference>
<evidence type="ECO:0000313" key="16">
    <source>
        <dbReference type="Proteomes" id="UP000583929"/>
    </source>
</evidence>
<evidence type="ECO:0000256" key="6">
    <source>
        <dbReference type="ARBA" id="ARBA00022490"/>
    </source>
</evidence>
<evidence type="ECO:0000256" key="4">
    <source>
        <dbReference type="ARBA" id="ARBA00012950"/>
    </source>
</evidence>
<dbReference type="Pfam" id="PF00583">
    <property type="entry name" value="Acetyltransf_1"/>
    <property type="match status" value="1"/>
</dbReference>
<dbReference type="GO" id="GO:1990189">
    <property type="term" value="F:protein N-terminal-serine acetyltransferase activity"/>
    <property type="evidence" value="ECO:0007669"/>
    <property type="project" value="UniProtKB-EC"/>
</dbReference>
<evidence type="ECO:0000256" key="10">
    <source>
        <dbReference type="ARBA" id="ARBA00047821"/>
    </source>
</evidence>
<dbReference type="EMBL" id="JAATIQ010000018">
    <property type="protein sequence ID" value="KAF4400357.1"/>
    <property type="molecule type" value="Genomic_DNA"/>
</dbReference>
<feature type="domain" description="N-acetyltransferase" evidence="12">
    <location>
        <begin position="79"/>
        <end position="229"/>
    </location>
</feature>
<comment type="catalytic activity">
    <reaction evidence="10">
        <text>N-terminal L-seryl-[histone H2A] + acetyl-CoA = N-terminal N(alpha)-acetyl-L-seryl-[histone H2A] + CoA + H(+)</text>
        <dbReference type="Rhea" id="RHEA:50600"/>
        <dbReference type="Rhea" id="RHEA-COMP:12742"/>
        <dbReference type="Rhea" id="RHEA-COMP:12744"/>
        <dbReference type="ChEBI" id="CHEBI:15378"/>
        <dbReference type="ChEBI" id="CHEBI:57287"/>
        <dbReference type="ChEBI" id="CHEBI:57288"/>
        <dbReference type="ChEBI" id="CHEBI:64738"/>
        <dbReference type="ChEBI" id="CHEBI:83690"/>
        <dbReference type="EC" id="2.3.1.257"/>
    </reaction>
</comment>
<evidence type="ECO:0000256" key="3">
    <source>
        <dbReference type="ARBA" id="ARBA00008870"/>
    </source>
</evidence>
<reference evidence="15 16" key="1">
    <citation type="journal article" date="2020" name="bioRxiv">
        <title>Sequence and annotation of 42 cannabis genomes reveals extensive copy number variation in cannabinoid synthesis and pathogen resistance genes.</title>
        <authorList>
            <person name="Mckernan K.J."/>
            <person name="Helbert Y."/>
            <person name="Kane L.T."/>
            <person name="Ebling H."/>
            <person name="Zhang L."/>
            <person name="Liu B."/>
            <person name="Eaton Z."/>
            <person name="Mclaughlin S."/>
            <person name="Kingan S."/>
            <person name="Baybayan P."/>
            <person name="Concepcion G."/>
            <person name="Jordan M."/>
            <person name="Riva A."/>
            <person name="Barbazuk W."/>
            <person name="Harkins T."/>
        </authorList>
    </citation>
    <scope>NUCLEOTIDE SEQUENCE [LARGE SCALE GENOMIC DNA]</scope>
    <source>
        <strain evidence="15 16">cv. Jamaican Lion 4</strain>
        <strain evidence="14">Father</strain>
        <strain evidence="13">Mother</strain>
        <tissue evidence="14">Leaf</tissue>
    </source>
</reference>
<evidence type="ECO:0000256" key="11">
    <source>
        <dbReference type="ARBA" id="ARBA00049524"/>
    </source>
</evidence>
<evidence type="ECO:0000259" key="12">
    <source>
        <dbReference type="PROSITE" id="PS51186"/>
    </source>
</evidence>
<evidence type="ECO:0000313" key="15">
    <source>
        <dbReference type="Proteomes" id="UP000525078"/>
    </source>
</evidence>
<keyword evidence="16" id="KW-1185">Reference proteome</keyword>
<evidence type="ECO:0000313" key="14">
    <source>
        <dbReference type="EMBL" id="KAF4400357.1"/>
    </source>
</evidence>
<comment type="similarity">
    <text evidence="3">Belongs to the acetyltransferase family. NAA40 subfamily.</text>
</comment>
<keyword evidence="7" id="KW-0808">Transferase</keyword>
<comment type="catalytic activity">
    <reaction evidence="11">
        <text>N-terminal L-seryl-[histone H4] + acetyl-CoA = N-terminal N(alpha)-acetyl-L-seryl-[histone H4] + CoA + H(+)</text>
        <dbReference type="Rhea" id="RHEA:50596"/>
        <dbReference type="Rhea" id="RHEA-COMP:12740"/>
        <dbReference type="Rhea" id="RHEA-COMP:12743"/>
        <dbReference type="ChEBI" id="CHEBI:15378"/>
        <dbReference type="ChEBI" id="CHEBI:57287"/>
        <dbReference type="ChEBI" id="CHEBI:57288"/>
        <dbReference type="ChEBI" id="CHEBI:64738"/>
        <dbReference type="ChEBI" id="CHEBI:83690"/>
        <dbReference type="EC" id="2.3.1.257"/>
    </reaction>
</comment>
<evidence type="ECO:0000256" key="9">
    <source>
        <dbReference type="ARBA" id="ARBA00023315"/>
    </source>
</evidence>
<accession>A0A7J6HYI6</accession>
<evidence type="ECO:0000256" key="1">
    <source>
        <dbReference type="ARBA" id="ARBA00004123"/>
    </source>
</evidence>
<dbReference type="PROSITE" id="PS51186">
    <property type="entry name" value="GNAT"/>
    <property type="match status" value="1"/>
</dbReference>
<dbReference type="AlphaFoldDB" id="A0A7J6HYI6"/>
<evidence type="ECO:0000256" key="2">
    <source>
        <dbReference type="ARBA" id="ARBA00004496"/>
    </source>
</evidence>
<dbReference type="PANTHER" id="PTHR20531">
    <property type="entry name" value="N-ALPHA-ACETYLTRANSFERASE 40"/>
    <property type="match status" value="1"/>
</dbReference>
<proteinExistence type="inferred from homology"/>
<dbReference type="InterPro" id="IPR016181">
    <property type="entry name" value="Acyl_CoA_acyltransferase"/>
</dbReference>
<gene>
    <name evidence="13" type="ORF">F8388_019760</name>
    <name evidence="14" type="ORF">G4B88_018699</name>
</gene>
<keyword evidence="9" id="KW-0012">Acyltransferase</keyword>
<dbReference type="InterPro" id="IPR000182">
    <property type="entry name" value="GNAT_dom"/>
</dbReference>
<dbReference type="PANTHER" id="PTHR20531:SF1">
    <property type="entry name" value="N-ALPHA-ACETYLTRANSFERASE 40"/>
    <property type="match status" value="1"/>
</dbReference>
<dbReference type="GO" id="GO:0005737">
    <property type="term" value="C:cytoplasm"/>
    <property type="evidence" value="ECO:0007669"/>
    <property type="project" value="UniProtKB-SubCell"/>
</dbReference>
<dbReference type="CDD" id="cd04301">
    <property type="entry name" value="NAT_SF"/>
    <property type="match status" value="1"/>
</dbReference>
<name>A0A7J6HYI6_CANSA</name>
<organism evidence="14 16">
    <name type="scientific">Cannabis sativa</name>
    <name type="common">Hemp</name>
    <name type="synonym">Marijuana</name>
    <dbReference type="NCBI Taxonomy" id="3483"/>
    <lineage>
        <taxon>Eukaryota</taxon>
        <taxon>Viridiplantae</taxon>
        <taxon>Streptophyta</taxon>
        <taxon>Embryophyta</taxon>
        <taxon>Tracheophyta</taxon>
        <taxon>Spermatophyta</taxon>
        <taxon>Magnoliopsida</taxon>
        <taxon>eudicotyledons</taxon>
        <taxon>Gunneridae</taxon>
        <taxon>Pentapetalae</taxon>
        <taxon>rosids</taxon>
        <taxon>fabids</taxon>
        <taxon>Rosales</taxon>
        <taxon>Cannabaceae</taxon>
        <taxon>Cannabis</taxon>
    </lineage>
</organism>